<protein>
    <submittedName>
        <fullName evidence="2">Uncharacterized protein</fullName>
    </submittedName>
</protein>
<dbReference type="Proteomes" id="UP000275408">
    <property type="component" value="Unassembled WGS sequence"/>
</dbReference>
<dbReference type="EMBL" id="RCHS01003836">
    <property type="protein sequence ID" value="RMX39301.1"/>
    <property type="molecule type" value="Genomic_DNA"/>
</dbReference>
<evidence type="ECO:0000313" key="2">
    <source>
        <dbReference type="EMBL" id="RMX39301.1"/>
    </source>
</evidence>
<evidence type="ECO:0000313" key="3">
    <source>
        <dbReference type="Proteomes" id="UP000275408"/>
    </source>
</evidence>
<gene>
    <name evidence="2" type="ORF">pdam_00017857</name>
</gene>
<keyword evidence="3" id="KW-1185">Reference proteome</keyword>
<feature type="compositionally biased region" description="Basic and acidic residues" evidence="1">
    <location>
        <begin position="99"/>
        <end position="114"/>
    </location>
</feature>
<name>A0A3M6TD87_POCDA</name>
<sequence>MTRHLSTILEKREDNEDFDDDECPFGRPVEGTHRRFQRRVHSCGDLAVSRECSKPNDIFILPVLPCLENTHRQALLRKGTAIKDSYKACSDQNIFPDFRPSDRNRNEIDLDTKTARNSSRSNTKRGGHFSHNKENIVASWLQFFG</sequence>
<comment type="caution">
    <text evidence="2">The sequence shown here is derived from an EMBL/GenBank/DDBJ whole genome shotgun (WGS) entry which is preliminary data.</text>
</comment>
<evidence type="ECO:0000256" key="1">
    <source>
        <dbReference type="SAM" id="MobiDB-lite"/>
    </source>
</evidence>
<reference evidence="2 3" key="1">
    <citation type="journal article" date="2018" name="Sci. Rep.">
        <title>Comparative analysis of the Pocillopora damicornis genome highlights role of immune system in coral evolution.</title>
        <authorList>
            <person name="Cunning R."/>
            <person name="Bay R.A."/>
            <person name="Gillette P."/>
            <person name="Baker A.C."/>
            <person name="Traylor-Knowles N."/>
        </authorList>
    </citation>
    <scope>NUCLEOTIDE SEQUENCE [LARGE SCALE GENOMIC DNA]</scope>
    <source>
        <strain evidence="2">RSMAS</strain>
        <tissue evidence="2">Whole animal</tissue>
    </source>
</reference>
<organism evidence="2 3">
    <name type="scientific">Pocillopora damicornis</name>
    <name type="common">Cauliflower coral</name>
    <name type="synonym">Millepora damicornis</name>
    <dbReference type="NCBI Taxonomy" id="46731"/>
    <lineage>
        <taxon>Eukaryota</taxon>
        <taxon>Metazoa</taxon>
        <taxon>Cnidaria</taxon>
        <taxon>Anthozoa</taxon>
        <taxon>Hexacorallia</taxon>
        <taxon>Scleractinia</taxon>
        <taxon>Astrocoeniina</taxon>
        <taxon>Pocilloporidae</taxon>
        <taxon>Pocillopora</taxon>
    </lineage>
</organism>
<accession>A0A3M6TD87</accession>
<proteinExistence type="predicted"/>
<dbReference type="AlphaFoldDB" id="A0A3M6TD87"/>
<feature type="region of interest" description="Disordered" evidence="1">
    <location>
        <begin position="97"/>
        <end position="129"/>
    </location>
</feature>